<evidence type="ECO:0000259" key="11">
    <source>
        <dbReference type="Pfam" id="PF14416"/>
    </source>
</evidence>
<evidence type="ECO:0000313" key="13">
    <source>
        <dbReference type="Proteomes" id="UP000275267"/>
    </source>
</evidence>
<evidence type="ECO:0000256" key="2">
    <source>
        <dbReference type="ARBA" id="ARBA00007727"/>
    </source>
</evidence>
<dbReference type="EMBL" id="PQIB02000009">
    <property type="protein sequence ID" value="RLM99619.1"/>
    <property type="molecule type" value="Genomic_DNA"/>
</dbReference>
<dbReference type="OrthoDB" id="630188at2759"/>
<dbReference type="GO" id="GO:1990538">
    <property type="term" value="F:xylan O-acetyltransferase activity"/>
    <property type="evidence" value="ECO:0007669"/>
    <property type="project" value="UniProtKB-ARBA"/>
</dbReference>
<dbReference type="PANTHER" id="PTHR32285">
    <property type="entry name" value="PROTEIN TRICHOME BIREFRINGENCE-LIKE 9-RELATED"/>
    <property type="match status" value="1"/>
</dbReference>
<evidence type="ECO:0000256" key="7">
    <source>
        <dbReference type="ARBA" id="ARBA00023034"/>
    </source>
</evidence>
<dbReference type="Pfam" id="PF13839">
    <property type="entry name" value="PC-Esterase"/>
    <property type="match status" value="2"/>
</dbReference>
<evidence type="ECO:0000256" key="6">
    <source>
        <dbReference type="ARBA" id="ARBA00022989"/>
    </source>
</evidence>
<dbReference type="InterPro" id="IPR025846">
    <property type="entry name" value="TBL_N"/>
</dbReference>
<keyword evidence="13" id="KW-1185">Reference proteome</keyword>
<feature type="domain" description="Trichome birefringence-like C-terminal" evidence="10">
    <location>
        <begin position="257"/>
        <end position="429"/>
    </location>
</feature>
<sequence>MHKLGCFEQLEERRTPRITGSDISLSDPEDDQTRNGSAPLALVHGFEPDVVGRGAGKWWAPGGPLAVKAVGVPAPRRPLVPGALLLPVLAGTGAADHRRHIGSSVPGFPVICPLESFTCSSRFCIACLHFCNHGKCNLFNGEWIPNPSGPSYTNASCRFIDDHQNCMMNGRPDKGYLQWKWKPYGCDLPPFNAVRFLDSMRNRAWGLIGDSILRNQVQSLLCLLSKAEEPVEVYHDKEYKHRRWHFQSYNFTVSLTAVYWENGAVVGCHYCQNKNLIELGFEHLYRKTLQKVFSFIISAKHKPVIFFRTWSPDHFKNGEWFNGGSCNRVAPYKKREYREGYTEHVMRDIELKEFYKAEAALRGSGDVERLKLMDTYSLSTLRPDGHVGPYRTPYPFAKDSKNAVSVQNDCLHWCVPGPIDAWNDLVMKMALDR</sequence>
<proteinExistence type="inferred from homology"/>
<feature type="region of interest" description="Disordered" evidence="9">
    <location>
        <begin position="17"/>
        <end position="37"/>
    </location>
</feature>
<dbReference type="Pfam" id="PF14416">
    <property type="entry name" value="PMR5N"/>
    <property type="match status" value="1"/>
</dbReference>
<gene>
    <name evidence="12" type="ORF">C2845_PM06G10230</name>
</gene>
<comment type="similarity">
    <text evidence="2">Belongs to the PC-esterase family. TBL subfamily.</text>
</comment>
<keyword evidence="7" id="KW-0333">Golgi apparatus</keyword>
<comment type="caution">
    <text evidence="12">The sequence shown here is derived from an EMBL/GenBank/DDBJ whole genome shotgun (WGS) entry which is preliminary data.</text>
</comment>
<evidence type="ECO:0000256" key="5">
    <source>
        <dbReference type="ARBA" id="ARBA00022968"/>
    </source>
</evidence>
<evidence type="ECO:0000256" key="8">
    <source>
        <dbReference type="ARBA" id="ARBA00023136"/>
    </source>
</evidence>
<dbReference type="STRING" id="4540.A0A3L6R9W1"/>
<evidence type="ECO:0000313" key="12">
    <source>
        <dbReference type="EMBL" id="RLM99619.1"/>
    </source>
</evidence>
<evidence type="ECO:0000256" key="9">
    <source>
        <dbReference type="SAM" id="MobiDB-lite"/>
    </source>
</evidence>
<evidence type="ECO:0000256" key="4">
    <source>
        <dbReference type="ARBA" id="ARBA00022692"/>
    </source>
</evidence>
<evidence type="ECO:0000256" key="1">
    <source>
        <dbReference type="ARBA" id="ARBA00004323"/>
    </source>
</evidence>
<keyword evidence="5" id="KW-0735">Signal-anchor</keyword>
<reference evidence="13" key="1">
    <citation type="journal article" date="2019" name="Nat. Commun.">
        <title>The genome of broomcorn millet.</title>
        <authorList>
            <person name="Zou C."/>
            <person name="Miki D."/>
            <person name="Li D."/>
            <person name="Tang Q."/>
            <person name="Xiao L."/>
            <person name="Rajput S."/>
            <person name="Deng P."/>
            <person name="Jia W."/>
            <person name="Huang R."/>
            <person name="Zhang M."/>
            <person name="Sun Y."/>
            <person name="Hu J."/>
            <person name="Fu X."/>
            <person name="Schnable P.S."/>
            <person name="Li F."/>
            <person name="Zhang H."/>
            <person name="Feng B."/>
            <person name="Zhu X."/>
            <person name="Liu R."/>
            <person name="Schnable J.C."/>
            <person name="Zhu J.-K."/>
            <person name="Zhang H."/>
        </authorList>
    </citation>
    <scope>NUCLEOTIDE SEQUENCE [LARGE SCALE GENOMIC DNA]</scope>
</reference>
<dbReference type="AlphaFoldDB" id="A0A3L6R9W1"/>
<keyword evidence="3" id="KW-0808">Transferase</keyword>
<keyword evidence="6" id="KW-1133">Transmembrane helix</keyword>
<keyword evidence="8" id="KW-0472">Membrane</keyword>
<name>A0A3L6R9W1_PANMI</name>
<evidence type="ECO:0000256" key="3">
    <source>
        <dbReference type="ARBA" id="ARBA00022679"/>
    </source>
</evidence>
<feature type="domain" description="Trichome birefringence-like C-terminal" evidence="10">
    <location>
        <begin position="188"/>
        <end position="256"/>
    </location>
</feature>
<dbReference type="InterPro" id="IPR029962">
    <property type="entry name" value="TBL"/>
</dbReference>
<accession>A0A3L6R9W1</accession>
<dbReference type="PANTHER" id="PTHR32285:SF27">
    <property type="entry name" value="PROTEIN TRICHOME BIREFRINGENCE-LIKE 26"/>
    <property type="match status" value="1"/>
</dbReference>
<dbReference type="GO" id="GO:0000139">
    <property type="term" value="C:Golgi membrane"/>
    <property type="evidence" value="ECO:0007669"/>
    <property type="project" value="UniProtKB-SubCell"/>
</dbReference>
<evidence type="ECO:0000259" key="10">
    <source>
        <dbReference type="Pfam" id="PF13839"/>
    </source>
</evidence>
<protein>
    <submittedName>
        <fullName evidence="12">Protein trichome birefringence-like 25</fullName>
    </submittedName>
</protein>
<keyword evidence="4" id="KW-0812">Transmembrane</keyword>
<comment type="subcellular location">
    <subcellularLocation>
        <location evidence="1">Golgi apparatus membrane</location>
        <topology evidence="1">Single-pass type II membrane protein</topology>
    </subcellularLocation>
</comment>
<dbReference type="Proteomes" id="UP000275267">
    <property type="component" value="Unassembled WGS sequence"/>
</dbReference>
<feature type="domain" description="Trichome birefringence-like N-terminal" evidence="11">
    <location>
        <begin position="135"/>
        <end position="187"/>
    </location>
</feature>
<organism evidence="12 13">
    <name type="scientific">Panicum miliaceum</name>
    <name type="common">Proso millet</name>
    <name type="synonym">Broomcorn millet</name>
    <dbReference type="NCBI Taxonomy" id="4540"/>
    <lineage>
        <taxon>Eukaryota</taxon>
        <taxon>Viridiplantae</taxon>
        <taxon>Streptophyta</taxon>
        <taxon>Embryophyta</taxon>
        <taxon>Tracheophyta</taxon>
        <taxon>Spermatophyta</taxon>
        <taxon>Magnoliopsida</taxon>
        <taxon>Liliopsida</taxon>
        <taxon>Poales</taxon>
        <taxon>Poaceae</taxon>
        <taxon>PACMAD clade</taxon>
        <taxon>Panicoideae</taxon>
        <taxon>Panicodae</taxon>
        <taxon>Paniceae</taxon>
        <taxon>Panicinae</taxon>
        <taxon>Panicum</taxon>
        <taxon>Panicum sect. Panicum</taxon>
    </lineage>
</organism>
<dbReference type="InterPro" id="IPR026057">
    <property type="entry name" value="TBL_C"/>
</dbReference>